<evidence type="ECO:0000313" key="2">
    <source>
        <dbReference type="Proteomes" id="UP000322887"/>
    </source>
</evidence>
<organism evidence="1 2">
    <name type="scientific">Gimesia maris</name>
    <dbReference type="NCBI Taxonomy" id="122"/>
    <lineage>
        <taxon>Bacteria</taxon>
        <taxon>Pseudomonadati</taxon>
        <taxon>Planctomycetota</taxon>
        <taxon>Planctomycetia</taxon>
        <taxon>Planctomycetales</taxon>
        <taxon>Planctomycetaceae</taxon>
        <taxon>Gimesia</taxon>
    </lineage>
</organism>
<keyword evidence="2" id="KW-1185">Reference proteome</keyword>
<proteinExistence type="predicted"/>
<accession>A0ABX5YKA3</accession>
<gene>
    <name evidence="1" type="ORF">GmarT_20070</name>
</gene>
<name>A0ABX5YKA3_9PLAN</name>
<reference evidence="1 2" key="1">
    <citation type="submission" date="2019-08" db="EMBL/GenBank/DDBJ databases">
        <title>Deep-cultivation of Planctomycetes and their phenomic and genomic characterization uncovers novel biology.</title>
        <authorList>
            <person name="Wiegand S."/>
            <person name="Jogler M."/>
            <person name="Boedeker C."/>
            <person name="Pinto D."/>
            <person name="Vollmers J."/>
            <person name="Rivas-Marin E."/>
            <person name="Kohn T."/>
            <person name="Peeters S.H."/>
            <person name="Heuer A."/>
            <person name="Rast P."/>
            <person name="Oberbeckmann S."/>
            <person name="Bunk B."/>
            <person name="Jeske O."/>
            <person name="Meyerdierks A."/>
            <person name="Storesund J.E."/>
            <person name="Kallscheuer N."/>
            <person name="Luecker S."/>
            <person name="Lage O.M."/>
            <person name="Pohl T."/>
            <person name="Merkel B.J."/>
            <person name="Hornburger P."/>
            <person name="Mueller R.-W."/>
            <person name="Bruemmer F."/>
            <person name="Labrenz M."/>
            <person name="Spormann A.M."/>
            <person name="Op den Camp H."/>
            <person name="Overmann J."/>
            <person name="Amann R."/>
            <person name="Jetten M.S.M."/>
            <person name="Mascher T."/>
            <person name="Medema M.H."/>
            <person name="Devos D.P."/>
            <person name="Kaster A.-K."/>
            <person name="Ovreas L."/>
            <person name="Rohde M."/>
            <person name="Galperin M.Y."/>
            <person name="Jogler C."/>
        </authorList>
    </citation>
    <scope>NUCLEOTIDE SEQUENCE [LARGE SCALE GENOMIC DNA]</scope>
    <source>
        <strain evidence="1 2">DSM 8797</strain>
    </source>
</reference>
<evidence type="ECO:0000313" key="1">
    <source>
        <dbReference type="EMBL" id="QEG16146.1"/>
    </source>
</evidence>
<dbReference type="Proteomes" id="UP000322887">
    <property type="component" value="Chromosome"/>
</dbReference>
<sequence length="110" mass="12265">MSSTTTLIQNWFTRTWGGGLVLPDGWFGRPFDNIHRLTDVSQSSGLLRIVLDDQLTLTFNGDVSVKDNGDELVIDGYSELSFDWKEYGSDLPHSDIYQDGQTKLVAPPGQ</sequence>
<dbReference type="EMBL" id="CP042910">
    <property type="protein sequence ID" value="QEG16146.1"/>
    <property type="molecule type" value="Genomic_DNA"/>
</dbReference>
<protein>
    <submittedName>
        <fullName evidence="1">Uncharacterized protein</fullName>
    </submittedName>
</protein>